<organism evidence="1 2">
    <name type="scientific">Fusarium zealandicum</name>
    <dbReference type="NCBI Taxonomy" id="1053134"/>
    <lineage>
        <taxon>Eukaryota</taxon>
        <taxon>Fungi</taxon>
        <taxon>Dikarya</taxon>
        <taxon>Ascomycota</taxon>
        <taxon>Pezizomycotina</taxon>
        <taxon>Sordariomycetes</taxon>
        <taxon>Hypocreomycetidae</taxon>
        <taxon>Hypocreales</taxon>
        <taxon>Nectriaceae</taxon>
        <taxon>Fusarium</taxon>
        <taxon>Fusarium staphyleae species complex</taxon>
    </lineage>
</organism>
<dbReference type="Proteomes" id="UP000635477">
    <property type="component" value="Unassembled WGS sequence"/>
</dbReference>
<gene>
    <name evidence="1" type="ORF">FZEAL_4568</name>
</gene>
<keyword evidence="2" id="KW-1185">Reference proteome</keyword>
<dbReference type="OrthoDB" id="5413269at2759"/>
<evidence type="ECO:0000313" key="1">
    <source>
        <dbReference type="EMBL" id="KAF4979195.1"/>
    </source>
</evidence>
<evidence type="ECO:0000313" key="2">
    <source>
        <dbReference type="Proteomes" id="UP000635477"/>
    </source>
</evidence>
<protein>
    <submittedName>
        <fullName evidence="1">Uncharacterized protein</fullName>
    </submittedName>
</protein>
<accession>A0A8H4XKP5</accession>
<reference evidence="1" key="2">
    <citation type="submission" date="2020-05" db="EMBL/GenBank/DDBJ databases">
        <authorList>
            <person name="Kim H.-S."/>
            <person name="Proctor R.H."/>
            <person name="Brown D.W."/>
        </authorList>
    </citation>
    <scope>NUCLEOTIDE SEQUENCE</scope>
    <source>
        <strain evidence="1">NRRL 22465</strain>
    </source>
</reference>
<dbReference type="AlphaFoldDB" id="A0A8H4XKP5"/>
<name>A0A8H4XKP5_9HYPO</name>
<comment type="caution">
    <text evidence="1">The sequence shown here is derived from an EMBL/GenBank/DDBJ whole genome shotgun (WGS) entry which is preliminary data.</text>
</comment>
<reference evidence="1" key="1">
    <citation type="journal article" date="2020" name="BMC Genomics">
        <title>Correction to: Identification and distribution of gene clusters required for synthesis of sphingolipid metabolism inhibitors in diverse species of the filamentous fungus Fusarium.</title>
        <authorList>
            <person name="Kim H.S."/>
            <person name="Lohmar J.M."/>
            <person name="Busman M."/>
            <person name="Brown D.W."/>
            <person name="Naumann T.A."/>
            <person name="Divon H.H."/>
            <person name="Lysoe E."/>
            <person name="Uhlig S."/>
            <person name="Proctor R.H."/>
        </authorList>
    </citation>
    <scope>NUCLEOTIDE SEQUENCE</scope>
    <source>
        <strain evidence="1">NRRL 22465</strain>
    </source>
</reference>
<proteinExistence type="predicted"/>
<dbReference type="EMBL" id="JABEYC010000315">
    <property type="protein sequence ID" value="KAF4979195.1"/>
    <property type="molecule type" value="Genomic_DNA"/>
</dbReference>
<sequence length="236" mass="25130">MSDAYKVTVKNRSGASQNYSFFAANPVVAGGASGRVWSNVMRSTPDTPNDGKAVLELPTSYYAICGSYEGSPETQGRVSISKTVPIDLGTSNGDSIAMGSTVNLIVNNRSACDFEAPVSPGDGKIGSFVVNTTTAPGKEFTTQDAVNNHLLVGIAHCKDDDLFTAMATFTPQPNSQYQIMPQAIVYVAAGPRLKAGQVVMHETLVNTIAVDFKLRGDNEVVLSHNNNGEFKFEDPE</sequence>